<proteinExistence type="predicted"/>
<sequence>MSISDQEIVICDDTGTQRALSLPDLHRVVIATDDSGPWGADVIYLLYSAGDDPVCLFPLEAAGCDAFVAWMSEQPGFDARELGKAMAATHVASFVVLDRRRGPG</sequence>
<organism evidence="1 2">
    <name type="scientific">Sphingomonas plantiphila</name>
    <dbReference type="NCBI Taxonomy" id="3163295"/>
    <lineage>
        <taxon>Bacteria</taxon>
        <taxon>Pseudomonadati</taxon>
        <taxon>Pseudomonadota</taxon>
        <taxon>Alphaproteobacteria</taxon>
        <taxon>Sphingomonadales</taxon>
        <taxon>Sphingomonadaceae</taxon>
        <taxon>Sphingomonas</taxon>
    </lineage>
</organism>
<reference evidence="1 2" key="1">
    <citation type="submission" date="2024-06" db="EMBL/GenBank/DDBJ databases">
        <authorList>
            <person name="Kaempfer P."/>
            <person name="Viver T."/>
        </authorList>
    </citation>
    <scope>NUCLEOTIDE SEQUENCE [LARGE SCALE GENOMIC DNA]</scope>
    <source>
        <strain evidence="1 2">ST-64</strain>
    </source>
</reference>
<dbReference type="EMBL" id="JBELQC010000001">
    <property type="protein sequence ID" value="MFL9840231.1"/>
    <property type="molecule type" value="Genomic_DNA"/>
</dbReference>
<gene>
    <name evidence="1" type="ORF">ABS767_04585</name>
</gene>
<evidence type="ECO:0000313" key="1">
    <source>
        <dbReference type="EMBL" id="MFL9840231.1"/>
    </source>
</evidence>
<name>A0ABW8YIX7_9SPHN</name>
<protein>
    <submittedName>
        <fullName evidence="1">Uncharacterized protein</fullName>
    </submittedName>
</protein>
<dbReference type="RefSeq" id="WP_408077177.1">
    <property type="nucleotide sequence ID" value="NZ_JBELQC010000001.1"/>
</dbReference>
<evidence type="ECO:0000313" key="2">
    <source>
        <dbReference type="Proteomes" id="UP001629244"/>
    </source>
</evidence>
<keyword evidence="2" id="KW-1185">Reference proteome</keyword>
<dbReference type="Proteomes" id="UP001629244">
    <property type="component" value="Unassembled WGS sequence"/>
</dbReference>
<comment type="caution">
    <text evidence="1">The sequence shown here is derived from an EMBL/GenBank/DDBJ whole genome shotgun (WGS) entry which is preliminary data.</text>
</comment>
<accession>A0ABW8YIX7</accession>